<feature type="coiled-coil region" evidence="1">
    <location>
        <begin position="365"/>
        <end position="392"/>
    </location>
</feature>
<reference evidence="3 4" key="1">
    <citation type="journal article" date="2012" name="PLoS Pathog.">
        <title>Diverse lifestyles and strategies of plant pathogenesis encoded in the genomes of eighteen Dothideomycetes fungi.</title>
        <authorList>
            <person name="Ohm R.A."/>
            <person name="Feau N."/>
            <person name="Henrissat B."/>
            <person name="Schoch C.L."/>
            <person name="Horwitz B.A."/>
            <person name="Barry K.W."/>
            <person name="Condon B.J."/>
            <person name="Copeland A.C."/>
            <person name="Dhillon B."/>
            <person name="Glaser F."/>
            <person name="Hesse C.N."/>
            <person name="Kosti I."/>
            <person name="LaButti K."/>
            <person name="Lindquist E.A."/>
            <person name="Lucas S."/>
            <person name="Salamov A.A."/>
            <person name="Bradshaw R.E."/>
            <person name="Ciuffetti L."/>
            <person name="Hamelin R.C."/>
            <person name="Kema G.H.J."/>
            <person name="Lawrence C."/>
            <person name="Scott J.A."/>
            <person name="Spatafora J.W."/>
            <person name="Turgeon B.G."/>
            <person name="de Wit P.J.G.M."/>
            <person name="Zhong S."/>
            <person name="Goodwin S.B."/>
            <person name="Grigoriev I.V."/>
        </authorList>
    </citation>
    <scope>NUCLEOTIDE SEQUENCE [LARGE SCALE GENOMIC DNA]</scope>
    <source>
        <strain evidence="3 4">CIRAD86</strain>
    </source>
</reference>
<protein>
    <submittedName>
        <fullName evidence="3">Uncharacterized protein</fullName>
    </submittedName>
</protein>
<gene>
    <name evidence="3" type="ORF">MYCFIDRAFT_180703</name>
</gene>
<keyword evidence="4" id="KW-1185">Reference proteome</keyword>
<name>M2YG72_PSEFD</name>
<dbReference type="GeneID" id="19334487"/>
<organism evidence="3 4">
    <name type="scientific">Pseudocercospora fijiensis (strain CIRAD86)</name>
    <name type="common">Black leaf streak disease fungus</name>
    <name type="synonym">Mycosphaerella fijiensis</name>
    <dbReference type="NCBI Taxonomy" id="383855"/>
    <lineage>
        <taxon>Eukaryota</taxon>
        <taxon>Fungi</taxon>
        <taxon>Dikarya</taxon>
        <taxon>Ascomycota</taxon>
        <taxon>Pezizomycotina</taxon>
        <taxon>Dothideomycetes</taxon>
        <taxon>Dothideomycetidae</taxon>
        <taxon>Mycosphaerellales</taxon>
        <taxon>Mycosphaerellaceae</taxon>
        <taxon>Pseudocercospora</taxon>
    </lineage>
</organism>
<dbReference type="AlphaFoldDB" id="M2YG72"/>
<dbReference type="VEuPathDB" id="FungiDB:MYCFIDRAFT_180703"/>
<feature type="region of interest" description="Disordered" evidence="2">
    <location>
        <begin position="283"/>
        <end position="331"/>
    </location>
</feature>
<accession>M2YG72</accession>
<dbReference type="KEGG" id="pfj:MYCFIDRAFT_180703"/>
<sequence length="1095" mass="122287">MAEGFKTSTKQYPESAMCDVQVRKVGRIDDAQECLPIFPEQPVNDAFQVSFELLEAAASVMSRYGQRKQSQKREAAMNGRSEKSGFGLLWQADSLPSRSHFTPVISDHNLAQLLFTRCAVHAEHAARCALCTQRRARRTRSAGNAVHAVTICTRNAGHAVHSAHHTPPTDEPSKKVSAFQSSQQTLCYHINCAMPLCIINQRGATCKVHRSVTINPANRPPDQEAPRFSELRTNTMQPHQLRNAARHYESAWRNVEVQRTIRPPNRPTGQTALRFSALETNTMPLHHFPNGARHHQSALTTGANSDKPDPQPEESSQQPTATGTQLRKATQRSEIAEAHIKDAYRVIAELQEDLAREAIRRAREIAAWEENVRDEKVKVERLQAREQMLSAEPSCGDQTVEVGCAGDYGEELERGGGEGEGDECDYEMSMNAHDTLQSRWAMQGIMGDALRGEEATGACCIVWYFGGTHFTPNARHKRREMHMNEHGHIAMEWSGDQYNKHWRMLQKMSFRPILASIPISLPCSECFGGAHFTLNAGHEKEHKLCPILAATPISLPFSILKIMLIRRRSRIVLHALVGVLSARMHGRCMIEGRDYDWSRLIREIGTVFFENFFISATRDSAHFPTLLDARLTSRLNGRARSSCPSSDLSIECSSSSYTSAEISPTSSSPVPSICIWNLASAVFVASPARVHSRTPLLTVLLAFVRDPMTPWKTHWRDASALPCTSLHIRTETDMSKLSQPDDVFEPIQAERDACVAGECGLLLASTKDALEHWHMTKNKAALVSPAGSDLDLIGALERINGNHISFCESVLASRTRGECGHVGRRGSWLELVGTVQAVDDAIGLEAEEDAEGLHLTSTMILASRKKKLVPLNAISISAHLQFETLRTFSNRLGLCLLCRLLQKGVEIRGIEEAYLLQVGRMNRTDTASSNAAIWLLSSLEMSQSDHHNMITLKSALLSDYASPSFVRRKAPSQIQCKEFIVSRRPVRLVPNQGLMSCAKMYKCSVPDIMNSRSWIYSRMEGDWSLKDKDIQRFKKRAKFLFGTKQNVYLRDFQGADILILKTVRRSKAIALIEGSADWLTSIYNIDAESRKLEVL</sequence>
<keyword evidence="1" id="KW-0175">Coiled coil</keyword>
<dbReference type="Proteomes" id="UP000016932">
    <property type="component" value="Unassembled WGS sequence"/>
</dbReference>
<evidence type="ECO:0000313" key="4">
    <source>
        <dbReference type="Proteomes" id="UP000016932"/>
    </source>
</evidence>
<dbReference type="RefSeq" id="XP_007932645.1">
    <property type="nucleotide sequence ID" value="XM_007934454.1"/>
</dbReference>
<dbReference type="HOGENOM" id="CLU_284013_0_0_1"/>
<evidence type="ECO:0000256" key="1">
    <source>
        <dbReference type="SAM" id="Coils"/>
    </source>
</evidence>
<proteinExistence type="predicted"/>
<evidence type="ECO:0000313" key="3">
    <source>
        <dbReference type="EMBL" id="EME76800.1"/>
    </source>
</evidence>
<dbReference type="EMBL" id="KB446575">
    <property type="protein sequence ID" value="EME76800.1"/>
    <property type="molecule type" value="Genomic_DNA"/>
</dbReference>
<evidence type="ECO:0000256" key="2">
    <source>
        <dbReference type="SAM" id="MobiDB-lite"/>
    </source>
</evidence>